<dbReference type="FunFam" id="3.90.1150.10:FF:000018">
    <property type="entry name" value="Histidine decarboxylase"/>
    <property type="match status" value="1"/>
</dbReference>
<dbReference type="InterPro" id="IPR010977">
    <property type="entry name" value="Aromatic_deC"/>
</dbReference>
<evidence type="ECO:0000256" key="3">
    <source>
        <dbReference type="ARBA" id="ARBA00011738"/>
    </source>
</evidence>
<proteinExistence type="inferred from homology"/>
<sequence>FEIIIFNKEEQEEENMATSKEFRVVGKDMVDYICDYVDTIEQRPPLAQVEPGYLQKLIPHEAPQKAESWEEIKKDIERVIMPGVTHWHSPHFHAYFPTGNSFPSILGDMLSDAISCIGFSWIASPACTELETVVMDWLGKMIKLPESFLAGEKGLGGGVIQGSASESTVVALLAAKMRVIRRHQETNPNLDQFDILPKLVAYTSDQSHSSVERASLIASVRMRQLATDDKHSLRGDTLLEAMKQDRARGLIPTFVSHTPLHSPLPFHCCRLTAPSCKDEDIWLHVDAAYAGSAFICPEYRSLLNGVEFASSFNFNPHKFMRVNFDLSAMWVKDKRDIVGAFHVDPVYLQHEHQGLVEDYRHWQIPLGRRFRSLKLWFVLRMFGVEKLQEHIRHQVKLAREFKALVMSDSRFTVEAEVILGLVCFRLKGTNQRNKDLLDRINKTGKIHMIGTQLKGRYILRFAVCAATTESRHVMYAWQVIKHCANDLLSDVDEFKEASLTNGENGTAEACISPD</sequence>
<organism evidence="13 14">
    <name type="scientific">Stichopus japonicus</name>
    <name type="common">Sea cucumber</name>
    <dbReference type="NCBI Taxonomy" id="307972"/>
    <lineage>
        <taxon>Eukaryota</taxon>
        <taxon>Metazoa</taxon>
        <taxon>Echinodermata</taxon>
        <taxon>Eleutherozoa</taxon>
        <taxon>Echinozoa</taxon>
        <taxon>Holothuroidea</taxon>
        <taxon>Aspidochirotacea</taxon>
        <taxon>Aspidochirotida</taxon>
        <taxon>Stichopodidae</taxon>
        <taxon>Apostichopus</taxon>
    </lineage>
</organism>
<dbReference type="FunFam" id="3.40.640.10:FF:000025">
    <property type="entry name" value="Histidine decarboxylase"/>
    <property type="match status" value="1"/>
</dbReference>
<dbReference type="GO" id="GO:0019752">
    <property type="term" value="P:carboxylic acid metabolic process"/>
    <property type="evidence" value="ECO:0007669"/>
    <property type="project" value="InterPro"/>
</dbReference>
<comment type="caution">
    <text evidence="13">The sequence shown here is derived from an EMBL/GenBank/DDBJ whole genome shotgun (WGS) entry which is preliminary data.</text>
</comment>
<feature type="modified residue" description="N6-(pyridoxal phosphate)lysine" evidence="11">
    <location>
        <position position="318"/>
    </location>
</feature>
<comment type="similarity">
    <text evidence="2 12">Belongs to the group II decarboxylase family.</text>
</comment>
<evidence type="ECO:0000256" key="11">
    <source>
        <dbReference type="PIRSR" id="PIRSR602129-50"/>
    </source>
</evidence>
<dbReference type="Gene3D" id="3.90.1150.10">
    <property type="entry name" value="Aspartate Aminotransferase, domain 1"/>
    <property type="match status" value="1"/>
</dbReference>
<keyword evidence="4" id="KW-0127">Catecholamine biosynthesis</keyword>
<evidence type="ECO:0000256" key="9">
    <source>
        <dbReference type="ARBA" id="ARBA00040968"/>
    </source>
</evidence>
<gene>
    <name evidence="13" type="ORF">BSL78_13039</name>
</gene>
<dbReference type="InterPro" id="IPR015422">
    <property type="entry name" value="PyrdxlP-dep_Trfase_small"/>
</dbReference>
<dbReference type="CDD" id="cd06450">
    <property type="entry name" value="DOPA_deC_like"/>
    <property type="match status" value="1"/>
</dbReference>
<keyword evidence="7 12" id="KW-0456">Lyase</keyword>
<evidence type="ECO:0000256" key="5">
    <source>
        <dbReference type="ARBA" id="ARBA00022793"/>
    </source>
</evidence>
<name>A0A2G8KQ25_STIJA</name>
<evidence type="ECO:0000313" key="14">
    <source>
        <dbReference type="Proteomes" id="UP000230750"/>
    </source>
</evidence>
<dbReference type="PRINTS" id="PR00800">
    <property type="entry name" value="YHDCRBOXLASE"/>
</dbReference>
<evidence type="ECO:0000256" key="8">
    <source>
        <dbReference type="ARBA" id="ARBA00038886"/>
    </source>
</evidence>
<dbReference type="PANTHER" id="PTHR11999:SF167">
    <property type="entry name" value="AROMATIC-L-AMINO-ACID DECARBOXYLASE"/>
    <property type="match status" value="1"/>
</dbReference>
<keyword evidence="6 11" id="KW-0663">Pyridoxal phosphate</keyword>
<reference evidence="13 14" key="1">
    <citation type="journal article" date="2017" name="PLoS Biol.">
        <title>The sea cucumber genome provides insights into morphological evolution and visceral regeneration.</title>
        <authorList>
            <person name="Zhang X."/>
            <person name="Sun L."/>
            <person name="Yuan J."/>
            <person name="Sun Y."/>
            <person name="Gao Y."/>
            <person name="Zhang L."/>
            <person name="Li S."/>
            <person name="Dai H."/>
            <person name="Hamel J.F."/>
            <person name="Liu C."/>
            <person name="Yu Y."/>
            <person name="Liu S."/>
            <person name="Lin W."/>
            <person name="Guo K."/>
            <person name="Jin S."/>
            <person name="Xu P."/>
            <person name="Storey K.B."/>
            <person name="Huan P."/>
            <person name="Zhang T."/>
            <person name="Zhou Y."/>
            <person name="Zhang J."/>
            <person name="Lin C."/>
            <person name="Li X."/>
            <person name="Xing L."/>
            <person name="Huo D."/>
            <person name="Sun M."/>
            <person name="Wang L."/>
            <person name="Mercier A."/>
            <person name="Li F."/>
            <person name="Yang H."/>
            <person name="Xiang J."/>
        </authorList>
    </citation>
    <scope>NUCLEOTIDE SEQUENCE [LARGE SCALE GENOMIC DNA]</scope>
    <source>
        <strain evidence="13">Shaxun</strain>
        <tissue evidence="13">Muscle</tissue>
    </source>
</reference>
<dbReference type="GO" id="GO:0042423">
    <property type="term" value="P:catecholamine biosynthetic process"/>
    <property type="evidence" value="ECO:0007669"/>
    <property type="project" value="UniProtKB-KW"/>
</dbReference>
<comment type="cofactor">
    <cofactor evidence="1 11 12">
        <name>pyridoxal 5'-phosphate</name>
        <dbReference type="ChEBI" id="CHEBI:597326"/>
    </cofactor>
</comment>
<dbReference type="InterPro" id="IPR015424">
    <property type="entry name" value="PyrdxlP-dep_Trfase"/>
</dbReference>
<dbReference type="PANTHER" id="PTHR11999">
    <property type="entry name" value="GROUP II PYRIDOXAL-5-PHOSPHATE DECARBOXYLASE"/>
    <property type="match status" value="1"/>
</dbReference>
<dbReference type="EMBL" id="MRZV01000434">
    <property type="protein sequence ID" value="PIK50113.1"/>
    <property type="molecule type" value="Genomic_DNA"/>
</dbReference>
<dbReference type="GO" id="GO:0030170">
    <property type="term" value="F:pyridoxal phosphate binding"/>
    <property type="evidence" value="ECO:0007669"/>
    <property type="project" value="InterPro"/>
</dbReference>
<evidence type="ECO:0000313" key="13">
    <source>
        <dbReference type="EMBL" id="PIK50113.1"/>
    </source>
</evidence>
<dbReference type="Gene3D" id="1.20.1340.10">
    <property type="entry name" value="dopa decarboxylase, N-terminal domain"/>
    <property type="match status" value="1"/>
</dbReference>
<keyword evidence="5" id="KW-0210">Decarboxylase</keyword>
<feature type="non-terminal residue" evidence="13">
    <location>
        <position position="1"/>
    </location>
</feature>
<accession>A0A2G8KQ25</accession>
<dbReference type="GO" id="GO:0004058">
    <property type="term" value="F:aromatic-L-amino-acid decarboxylase activity"/>
    <property type="evidence" value="ECO:0007669"/>
    <property type="project" value="UniProtKB-EC"/>
</dbReference>
<dbReference type="EC" id="4.1.1.28" evidence="8"/>
<evidence type="ECO:0000256" key="7">
    <source>
        <dbReference type="ARBA" id="ARBA00023239"/>
    </source>
</evidence>
<dbReference type="SUPFAM" id="SSF53383">
    <property type="entry name" value="PLP-dependent transferases"/>
    <property type="match status" value="1"/>
</dbReference>
<dbReference type="Pfam" id="PF00282">
    <property type="entry name" value="Pyridoxal_deC"/>
    <property type="match status" value="1"/>
</dbReference>
<dbReference type="Gene3D" id="3.40.640.10">
    <property type="entry name" value="Type I PLP-dependent aspartate aminotransferase-like (Major domain)"/>
    <property type="match status" value="1"/>
</dbReference>
<dbReference type="STRING" id="307972.A0A2G8KQ25"/>
<dbReference type="GO" id="GO:0005737">
    <property type="term" value="C:cytoplasm"/>
    <property type="evidence" value="ECO:0007669"/>
    <property type="project" value="TreeGrafter"/>
</dbReference>
<evidence type="ECO:0000256" key="10">
    <source>
        <dbReference type="ARBA" id="ARBA00041275"/>
    </source>
</evidence>
<dbReference type="AlphaFoldDB" id="A0A2G8KQ25"/>
<protein>
    <recommendedName>
        <fullName evidence="9">Aromatic-L-amino-acid decarboxylase</fullName>
        <ecNumber evidence="8">4.1.1.28</ecNumber>
    </recommendedName>
    <alternativeName>
        <fullName evidence="10">DOPA decarboxylase</fullName>
    </alternativeName>
</protein>
<evidence type="ECO:0000256" key="1">
    <source>
        <dbReference type="ARBA" id="ARBA00001933"/>
    </source>
</evidence>
<dbReference type="OrthoDB" id="639767at2759"/>
<dbReference type="InterPro" id="IPR002129">
    <property type="entry name" value="PyrdxlP-dep_de-COase"/>
</dbReference>
<dbReference type="FunFam" id="1.20.1340.10:FF:000001">
    <property type="entry name" value="Histidine decarboxylase"/>
    <property type="match status" value="1"/>
</dbReference>
<comment type="subunit">
    <text evidence="3">Homodimer.</text>
</comment>
<dbReference type="GO" id="GO:0042427">
    <property type="term" value="P:serotonin biosynthetic process"/>
    <property type="evidence" value="ECO:0007669"/>
    <property type="project" value="TreeGrafter"/>
</dbReference>
<evidence type="ECO:0000256" key="4">
    <source>
        <dbReference type="ARBA" id="ARBA00022584"/>
    </source>
</evidence>
<dbReference type="GO" id="GO:0006520">
    <property type="term" value="P:amino acid metabolic process"/>
    <property type="evidence" value="ECO:0007669"/>
    <property type="project" value="InterPro"/>
</dbReference>
<evidence type="ECO:0000256" key="2">
    <source>
        <dbReference type="ARBA" id="ARBA00009533"/>
    </source>
</evidence>
<keyword evidence="14" id="KW-1185">Reference proteome</keyword>
<evidence type="ECO:0000256" key="12">
    <source>
        <dbReference type="RuleBase" id="RU000382"/>
    </source>
</evidence>
<dbReference type="Proteomes" id="UP000230750">
    <property type="component" value="Unassembled WGS sequence"/>
</dbReference>
<evidence type="ECO:0000256" key="6">
    <source>
        <dbReference type="ARBA" id="ARBA00022898"/>
    </source>
</evidence>
<dbReference type="InterPro" id="IPR015421">
    <property type="entry name" value="PyrdxlP-dep_Trfase_major"/>
</dbReference>